<keyword evidence="4" id="KW-1185">Reference proteome</keyword>
<organism evidence="3 4">
    <name type="scientific">Actinomadura coerulea</name>
    <dbReference type="NCBI Taxonomy" id="46159"/>
    <lineage>
        <taxon>Bacteria</taxon>
        <taxon>Bacillati</taxon>
        <taxon>Actinomycetota</taxon>
        <taxon>Actinomycetes</taxon>
        <taxon>Streptosporangiales</taxon>
        <taxon>Thermomonosporaceae</taxon>
        <taxon>Actinomadura</taxon>
    </lineage>
</organism>
<dbReference type="SUPFAM" id="SSF88713">
    <property type="entry name" value="Glycoside hydrolase/deacetylase"/>
    <property type="match status" value="1"/>
</dbReference>
<reference evidence="3 4" key="1">
    <citation type="submission" date="2020-08" db="EMBL/GenBank/DDBJ databases">
        <title>Sequencing the genomes of 1000 actinobacteria strains.</title>
        <authorList>
            <person name="Klenk H.-P."/>
        </authorList>
    </citation>
    <scope>NUCLEOTIDE SEQUENCE [LARGE SCALE GENOMIC DNA]</scope>
    <source>
        <strain evidence="3 4">DSM 43675</strain>
    </source>
</reference>
<evidence type="ECO:0000256" key="1">
    <source>
        <dbReference type="SAM" id="Phobius"/>
    </source>
</evidence>
<feature type="transmembrane region" description="Helical" evidence="1">
    <location>
        <begin position="7"/>
        <end position="26"/>
    </location>
</feature>
<dbReference type="InterPro" id="IPR011330">
    <property type="entry name" value="Glyco_hydro/deAcase_b/a-brl"/>
</dbReference>
<name>A0A7X0FUH9_9ACTN</name>
<dbReference type="Pfam" id="PF01522">
    <property type="entry name" value="Polysacc_deac_1"/>
    <property type="match status" value="1"/>
</dbReference>
<dbReference type="PROSITE" id="PS51677">
    <property type="entry name" value="NODB"/>
    <property type="match status" value="1"/>
</dbReference>
<keyword evidence="1" id="KW-0472">Membrane</keyword>
<dbReference type="CDD" id="cd10917">
    <property type="entry name" value="CE4_NodB_like_6s_7s"/>
    <property type="match status" value="1"/>
</dbReference>
<dbReference type="AlphaFoldDB" id="A0A7X0FUH9"/>
<dbReference type="RefSeq" id="WP_185023537.1">
    <property type="nucleotide sequence ID" value="NZ_JACHMQ010000001.1"/>
</dbReference>
<gene>
    <name evidence="3" type="ORF">BKA00_000693</name>
</gene>
<keyword evidence="1" id="KW-0812">Transmembrane</keyword>
<dbReference type="GO" id="GO:0005975">
    <property type="term" value="P:carbohydrate metabolic process"/>
    <property type="evidence" value="ECO:0007669"/>
    <property type="project" value="InterPro"/>
</dbReference>
<dbReference type="InterPro" id="IPR050248">
    <property type="entry name" value="Polysacc_deacetylase_ArnD"/>
</dbReference>
<dbReference type="GO" id="GO:0016810">
    <property type="term" value="F:hydrolase activity, acting on carbon-nitrogen (but not peptide) bonds"/>
    <property type="evidence" value="ECO:0007669"/>
    <property type="project" value="InterPro"/>
</dbReference>
<accession>A0A7X0FUH9</accession>
<sequence>MPGKTPVIAMVAAGVFGVAAGGWPIVTARLGGESGPSMRTQLASVLDDQHWATPKPGSWTMPQPAANGLPPVIRSIQTQDRVVFLTIDDGYTYDSEFVNLVRKEKVPILTFLTSTYIKGQGQYFWAMRNAGSQMENHTVTHPNMATLSAEAQKKQICDSSEAITKQYGHRPQIFRPPFGSYNQTTLQVAKECGIKSVLLWSAEFYNGTSGPGVGYNGFARGDGGKGFKPGDIILMHYRKGLAQEFQMILGWIRQAGFRPAAVQNYLPRSLGGNAPDQPSHA</sequence>
<evidence type="ECO:0000313" key="3">
    <source>
        <dbReference type="EMBL" id="MBB6393779.1"/>
    </source>
</evidence>
<keyword evidence="1" id="KW-1133">Transmembrane helix</keyword>
<dbReference type="Proteomes" id="UP000546324">
    <property type="component" value="Unassembled WGS sequence"/>
</dbReference>
<evidence type="ECO:0000259" key="2">
    <source>
        <dbReference type="PROSITE" id="PS51677"/>
    </source>
</evidence>
<dbReference type="Gene3D" id="3.20.20.370">
    <property type="entry name" value="Glycoside hydrolase/deacetylase"/>
    <property type="match status" value="1"/>
</dbReference>
<dbReference type="PANTHER" id="PTHR10587">
    <property type="entry name" value="GLYCOSYL TRANSFERASE-RELATED"/>
    <property type="match status" value="1"/>
</dbReference>
<proteinExistence type="predicted"/>
<dbReference type="InterPro" id="IPR002509">
    <property type="entry name" value="NODB_dom"/>
</dbReference>
<feature type="domain" description="NodB homology" evidence="2">
    <location>
        <begin position="81"/>
        <end position="260"/>
    </location>
</feature>
<protein>
    <submittedName>
        <fullName evidence="3">Peptidoglycan/xylan/chitin deacetylase (PgdA/CDA1 family)</fullName>
    </submittedName>
</protein>
<evidence type="ECO:0000313" key="4">
    <source>
        <dbReference type="Proteomes" id="UP000546324"/>
    </source>
</evidence>
<dbReference type="EMBL" id="JACHMQ010000001">
    <property type="protein sequence ID" value="MBB6393779.1"/>
    <property type="molecule type" value="Genomic_DNA"/>
</dbReference>
<comment type="caution">
    <text evidence="3">The sequence shown here is derived from an EMBL/GenBank/DDBJ whole genome shotgun (WGS) entry which is preliminary data.</text>
</comment>
<dbReference type="PANTHER" id="PTHR10587:SF134">
    <property type="entry name" value="SECRETED PROTEIN"/>
    <property type="match status" value="1"/>
</dbReference>